<organism evidence="1">
    <name type="scientific">marine sediment metagenome</name>
    <dbReference type="NCBI Taxonomy" id="412755"/>
    <lineage>
        <taxon>unclassified sequences</taxon>
        <taxon>metagenomes</taxon>
        <taxon>ecological metagenomes</taxon>
    </lineage>
</organism>
<reference evidence="1" key="1">
    <citation type="journal article" date="2015" name="Nature">
        <title>Complex archaea that bridge the gap between prokaryotes and eukaryotes.</title>
        <authorList>
            <person name="Spang A."/>
            <person name="Saw J.H."/>
            <person name="Jorgensen S.L."/>
            <person name="Zaremba-Niedzwiedzka K."/>
            <person name="Martijn J."/>
            <person name="Lind A.E."/>
            <person name="van Eijk R."/>
            <person name="Schleper C."/>
            <person name="Guy L."/>
            <person name="Ettema T.J."/>
        </authorList>
    </citation>
    <scope>NUCLEOTIDE SEQUENCE</scope>
</reference>
<evidence type="ECO:0000313" key="1">
    <source>
        <dbReference type="EMBL" id="KKL79542.1"/>
    </source>
</evidence>
<name>A0A0F9HWS3_9ZZZZ</name>
<sequence>MEVPTIEMSVEDAQEKLAAYESALRRVDDEEMAAAVEGYRALAEGTKLVDVEQVIRSCARDGDGRPLLAIARADRFQVKLLWPSRSERCHFCTAVNWVFEWPGLVRSVEMGETHNYRAYPVWAPATLTPMDLEGFALIPMVPPDVLASRSYLRDHYVLWEVDEWASTPQGAEPDRDPYLLRFIGGTLYAVVGEWELTDLERAIMRGRQ</sequence>
<feature type="non-terminal residue" evidence="1">
    <location>
        <position position="1"/>
    </location>
</feature>
<proteinExistence type="predicted"/>
<protein>
    <submittedName>
        <fullName evidence="1">Uncharacterized protein</fullName>
    </submittedName>
</protein>
<dbReference type="EMBL" id="LAZR01023139">
    <property type="protein sequence ID" value="KKL79542.1"/>
    <property type="molecule type" value="Genomic_DNA"/>
</dbReference>
<dbReference type="AlphaFoldDB" id="A0A0F9HWS3"/>
<accession>A0A0F9HWS3</accession>
<comment type="caution">
    <text evidence="1">The sequence shown here is derived from an EMBL/GenBank/DDBJ whole genome shotgun (WGS) entry which is preliminary data.</text>
</comment>
<gene>
    <name evidence="1" type="ORF">LCGC14_2013770</name>
</gene>